<dbReference type="Proteomes" id="UP000295304">
    <property type="component" value="Unassembled WGS sequence"/>
</dbReference>
<evidence type="ECO:0000313" key="13">
    <source>
        <dbReference type="EMBL" id="TCS64159.1"/>
    </source>
</evidence>
<dbReference type="GO" id="GO:0030145">
    <property type="term" value="F:manganese ion binding"/>
    <property type="evidence" value="ECO:0007669"/>
    <property type="project" value="TreeGrafter"/>
</dbReference>
<feature type="binding site" evidence="9">
    <location>
        <position position="26"/>
    </location>
    <ligand>
        <name>NADPH</name>
        <dbReference type="ChEBI" id="CHEBI:57783"/>
    </ligand>
</feature>
<dbReference type="Pfam" id="PF13288">
    <property type="entry name" value="DXPR_C"/>
    <property type="match status" value="1"/>
</dbReference>
<feature type="binding site" evidence="9">
    <location>
        <position position="51"/>
    </location>
    <ligand>
        <name>NADPH</name>
        <dbReference type="ChEBI" id="CHEBI:57783"/>
    </ligand>
</feature>
<dbReference type="PANTHER" id="PTHR30525">
    <property type="entry name" value="1-DEOXY-D-XYLULOSE 5-PHOSPHATE REDUCTOISOMERASE"/>
    <property type="match status" value="1"/>
</dbReference>
<feature type="binding site" evidence="9">
    <location>
        <position position="209"/>
    </location>
    <ligand>
        <name>1-deoxy-D-xylulose 5-phosphate</name>
        <dbReference type="ChEBI" id="CHEBI:57792"/>
    </ligand>
</feature>
<dbReference type="SUPFAM" id="SSF51735">
    <property type="entry name" value="NAD(P)-binding Rossmann-fold domains"/>
    <property type="match status" value="1"/>
</dbReference>
<feature type="binding site" evidence="9">
    <location>
        <position position="186"/>
    </location>
    <ligand>
        <name>1-deoxy-D-xylulose 5-phosphate</name>
        <dbReference type="ChEBI" id="CHEBI:57792"/>
    </ligand>
</feature>
<evidence type="ECO:0000313" key="14">
    <source>
        <dbReference type="Proteomes" id="UP000295304"/>
    </source>
</evidence>
<protein>
    <recommendedName>
        <fullName evidence="9">1-deoxy-D-xylulose 5-phosphate reductoisomerase</fullName>
        <shortName evidence="9">DXP reductoisomerase</shortName>
        <ecNumber evidence="9">1.1.1.267</ecNumber>
    </recommendedName>
    <alternativeName>
        <fullName evidence="9">1-deoxyxylulose-5-phosphate reductoisomerase</fullName>
    </alternativeName>
    <alternativeName>
        <fullName evidence="9">2-C-methyl-D-erythritol 4-phosphate synthase</fullName>
    </alternativeName>
</protein>
<evidence type="ECO:0000256" key="2">
    <source>
        <dbReference type="ARBA" id="ARBA00006825"/>
    </source>
</evidence>
<accession>A0A4R3JDM9</accession>
<evidence type="ECO:0000256" key="6">
    <source>
        <dbReference type="ARBA" id="ARBA00023211"/>
    </source>
</evidence>
<feature type="binding site" evidence="9">
    <location>
        <position position="134"/>
    </location>
    <ligand>
        <name>NADPH</name>
        <dbReference type="ChEBI" id="CHEBI:57783"/>
    </ligand>
</feature>
<feature type="binding site" evidence="9">
    <location>
        <position position="222"/>
    </location>
    <ligand>
        <name>1-deoxy-D-xylulose 5-phosphate</name>
        <dbReference type="ChEBI" id="CHEBI:57792"/>
    </ligand>
</feature>
<feature type="binding site" evidence="9">
    <location>
        <position position="228"/>
    </location>
    <ligand>
        <name>1-deoxy-D-xylulose 5-phosphate</name>
        <dbReference type="ChEBI" id="CHEBI:57792"/>
    </ligand>
</feature>
<evidence type="ECO:0000259" key="10">
    <source>
        <dbReference type="Pfam" id="PF02670"/>
    </source>
</evidence>
<comment type="catalytic activity">
    <reaction evidence="8">
        <text>2-C-methyl-D-erythritol 4-phosphate + NADP(+) = 1-deoxy-D-xylulose 5-phosphate + NADPH + H(+)</text>
        <dbReference type="Rhea" id="RHEA:13717"/>
        <dbReference type="ChEBI" id="CHEBI:15378"/>
        <dbReference type="ChEBI" id="CHEBI:57783"/>
        <dbReference type="ChEBI" id="CHEBI:57792"/>
        <dbReference type="ChEBI" id="CHEBI:58262"/>
        <dbReference type="ChEBI" id="CHEBI:58349"/>
        <dbReference type="EC" id="1.1.1.267"/>
    </reaction>
    <physiologicalReaction direction="right-to-left" evidence="8">
        <dbReference type="Rhea" id="RHEA:13719"/>
    </physiologicalReaction>
</comment>
<keyword evidence="13" id="KW-0413">Isomerase</keyword>
<feature type="binding site" evidence="9">
    <location>
        <position position="162"/>
    </location>
    <ligand>
        <name>Mn(2+)</name>
        <dbReference type="ChEBI" id="CHEBI:29035"/>
    </ligand>
</feature>
<evidence type="ECO:0000256" key="4">
    <source>
        <dbReference type="ARBA" id="ARBA00022857"/>
    </source>
</evidence>
<feature type="binding site" evidence="9">
    <location>
        <position position="25"/>
    </location>
    <ligand>
        <name>NADPH</name>
        <dbReference type="ChEBI" id="CHEBI:57783"/>
    </ligand>
</feature>
<dbReference type="NCBIfam" id="TIGR00243">
    <property type="entry name" value="Dxr"/>
    <property type="match status" value="1"/>
</dbReference>
<dbReference type="InterPro" id="IPR013644">
    <property type="entry name" value="DXP_reductoisomerase_C"/>
</dbReference>
<feature type="binding site" evidence="9">
    <location>
        <position position="23"/>
    </location>
    <ligand>
        <name>NADPH</name>
        <dbReference type="ChEBI" id="CHEBI:57783"/>
    </ligand>
</feature>
<feature type="binding site" evidence="9">
    <location>
        <position position="50"/>
    </location>
    <ligand>
        <name>NADPH</name>
        <dbReference type="ChEBI" id="CHEBI:57783"/>
    </ligand>
</feature>
<comment type="caution">
    <text evidence="13">The sequence shown here is derived from an EMBL/GenBank/DDBJ whole genome shotgun (WGS) entry which is preliminary data.</text>
</comment>
<comment type="caution">
    <text evidence="9">Lacks conserved residue(s) required for the propagation of feature annotation.</text>
</comment>
<dbReference type="GO" id="GO:0070402">
    <property type="term" value="F:NADPH binding"/>
    <property type="evidence" value="ECO:0007669"/>
    <property type="project" value="InterPro"/>
</dbReference>
<keyword evidence="6 9" id="KW-0464">Manganese</keyword>
<keyword evidence="14" id="KW-1185">Reference proteome</keyword>
<dbReference type="InterPro" id="IPR036169">
    <property type="entry name" value="DXPR_C_sf"/>
</dbReference>
<dbReference type="SUPFAM" id="SSF69055">
    <property type="entry name" value="1-deoxy-D-xylulose-5-phosphate reductoisomerase, C-terminal domain"/>
    <property type="match status" value="1"/>
</dbReference>
<feature type="binding site" evidence="9">
    <location>
        <position position="215"/>
    </location>
    <ligand>
        <name>NADPH</name>
        <dbReference type="ChEBI" id="CHEBI:57783"/>
    </ligand>
</feature>
<organism evidence="13 14">
    <name type="scientific">Varunaivibrio sulfuroxidans</name>
    <dbReference type="NCBI Taxonomy" id="1773489"/>
    <lineage>
        <taxon>Bacteria</taxon>
        <taxon>Pseudomonadati</taxon>
        <taxon>Pseudomonadota</taxon>
        <taxon>Alphaproteobacteria</taxon>
        <taxon>Rhodospirillales</taxon>
        <taxon>Magnetovibrionaceae</taxon>
        <taxon>Varunaivibrio</taxon>
    </lineage>
</organism>
<feature type="binding site" evidence="9">
    <location>
        <position position="136"/>
    </location>
    <ligand>
        <name>NADPH</name>
        <dbReference type="ChEBI" id="CHEBI:57783"/>
    </ligand>
</feature>
<evidence type="ECO:0000256" key="1">
    <source>
        <dbReference type="ARBA" id="ARBA00005094"/>
    </source>
</evidence>
<feature type="binding site" evidence="9">
    <location>
        <position position="227"/>
    </location>
    <ligand>
        <name>1-deoxy-D-xylulose 5-phosphate</name>
        <dbReference type="ChEBI" id="CHEBI:57792"/>
    </ligand>
</feature>
<dbReference type="FunFam" id="3.40.50.720:FF:000045">
    <property type="entry name" value="1-deoxy-D-xylulose 5-phosphate reductoisomerase"/>
    <property type="match status" value="1"/>
</dbReference>
<comment type="cofactor">
    <cofactor evidence="9">
        <name>Mg(2+)</name>
        <dbReference type="ChEBI" id="CHEBI:18420"/>
    </cofactor>
    <cofactor evidence="9">
        <name>Mn(2+)</name>
        <dbReference type="ChEBI" id="CHEBI:29035"/>
    </cofactor>
</comment>
<evidence type="ECO:0000259" key="11">
    <source>
        <dbReference type="Pfam" id="PF08436"/>
    </source>
</evidence>
<dbReference type="Gene3D" id="3.40.50.720">
    <property type="entry name" value="NAD(P)-binding Rossmann-like Domain"/>
    <property type="match status" value="1"/>
</dbReference>
<dbReference type="InterPro" id="IPR026877">
    <property type="entry name" value="DXPR_C"/>
</dbReference>
<feature type="domain" description="1-deoxy-D-xylulose 5-phosphate reductoisomerase C-terminal" evidence="11">
    <location>
        <begin position="156"/>
        <end position="239"/>
    </location>
</feature>
<feature type="domain" description="1-deoxy-D-xylulose 5-phosphate reductoisomerase N-terminal" evidence="10">
    <location>
        <begin position="17"/>
        <end position="142"/>
    </location>
</feature>
<comment type="similarity">
    <text evidence="2 9">Belongs to the DXR family.</text>
</comment>
<evidence type="ECO:0000256" key="8">
    <source>
        <dbReference type="ARBA" id="ARBA00048543"/>
    </source>
</evidence>
<comment type="pathway">
    <text evidence="1 9">Isoprenoid biosynthesis; isopentenyl diphosphate biosynthesis via DXP pathway; isopentenyl diphosphate from 1-deoxy-D-xylulose 5-phosphate: step 1/6.</text>
</comment>
<dbReference type="NCBIfam" id="NF009114">
    <property type="entry name" value="PRK12464.1"/>
    <property type="match status" value="1"/>
</dbReference>
<dbReference type="SUPFAM" id="SSF55347">
    <property type="entry name" value="Glyceraldehyde-3-phosphate dehydrogenase-like, C-terminal domain"/>
    <property type="match status" value="1"/>
</dbReference>
<dbReference type="Pfam" id="PF08436">
    <property type="entry name" value="DXP_redisom_C"/>
    <property type="match status" value="1"/>
</dbReference>
<dbReference type="PIRSF" id="PIRSF006205">
    <property type="entry name" value="Dxp_reductismrs"/>
    <property type="match status" value="1"/>
</dbReference>
<keyword evidence="4 9" id="KW-0521">NADP</keyword>
<dbReference type="GO" id="GO:0030604">
    <property type="term" value="F:1-deoxy-D-xylulose-5-phosphate reductoisomerase activity"/>
    <property type="evidence" value="ECO:0007669"/>
    <property type="project" value="UniProtKB-UniRule"/>
</dbReference>
<keyword evidence="7 9" id="KW-0414">Isoprene biosynthesis</keyword>
<gene>
    <name evidence="9" type="primary">dxr</name>
    <name evidence="13" type="ORF">EDD55_102201</name>
</gene>
<dbReference type="GO" id="GO:0051484">
    <property type="term" value="P:isopentenyl diphosphate biosynthetic process, methylerythritol 4-phosphate pathway involved in terpenoid biosynthetic process"/>
    <property type="evidence" value="ECO:0007669"/>
    <property type="project" value="UniProtKB-ARBA"/>
</dbReference>
<dbReference type="PANTHER" id="PTHR30525:SF0">
    <property type="entry name" value="1-DEOXY-D-XYLULOSE 5-PHOSPHATE REDUCTOISOMERASE, CHLOROPLASTIC"/>
    <property type="match status" value="1"/>
</dbReference>
<feature type="binding site" evidence="9">
    <location>
        <position position="161"/>
    </location>
    <ligand>
        <name>1-deoxy-D-xylulose 5-phosphate</name>
        <dbReference type="ChEBI" id="CHEBI:57792"/>
    </ligand>
</feature>
<dbReference type="AlphaFoldDB" id="A0A4R3JDM9"/>
<dbReference type="Pfam" id="PF02670">
    <property type="entry name" value="DXP_reductoisom"/>
    <property type="match status" value="1"/>
</dbReference>
<feature type="binding site" evidence="9">
    <location>
        <position position="231"/>
    </location>
    <ligand>
        <name>1-deoxy-D-xylulose 5-phosphate</name>
        <dbReference type="ChEBI" id="CHEBI:57792"/>
    </ligand>
</feature>
<feature type="binding site" evidence="9">
    <location>
        <position position="24"/>
    </location>
    <ligand>
        <name>NADPH</name>
        <dbReference type="ChEBI" id="CHEBI:57783"/>
    </ligand>
</feature>
<evidence type="ECO:0000256" key="3">
    <source>
        <dbReference type="ARBA" id="ARBA00022723"/>
    </source>
</evidence>
<keyword evidence="5 9" id="KW-0560">Oxidoreductase</keyword>
<evidence type="ECO:0000256" key="9">
    <source>
        <dbReference type="HAMAP-Rule" id="MF_00183"/>
    </source>
</evidence>
<dbReference type="UniPathway" id="UPA00056">
    <property type="reaction ID" value="UER00092"/>
</dbReference>
<evidence type="ECO:0000256" key="7">
    <source>
        <dbReference type="ARBA" id="ARBA00023229"/>
    </source>
</evidence>
<dbReference type="InterPro" id="IPR003821">
    <property type="entry name" value="DXP_reductoisomerase"/>
</dbReference>
<dbReference type="EC" id="1.1.1.267" evidence="9"/>
<dbReference type="InterPro" id="IPR036291">
    <property type="entry name" value="NAD(P)-bd_dom_sf"/>
</dbReference>
<reference evidence="13 14" key="1">
    <citation type="submission" date="2019-03" db="EMBL/GenBank/DDBJ databases">
        <title>Genomic Encyclopedia of Type Strains, Phase IV (KMG-IV): sequencing the most valuable type-strain genomes for metagenomic binning, comparative biology and taxonomic classification.</title>
        <authorList>
            <person name="Goeker M."/>
        </authorList>
    </citation>
    <scope>NUCLEOTIDE SEQUENCE [LARGE SCALE GENOMIC DNA]</scope>
    <source>
        <strain evidence="13 14">DSM 101688</strain>
    </source>
</reference>
<dbReference type="Gene3D" id="1.10.1740.10">
    <property type="match status" value="1"/>
</dbReference>
<keyword evidence="9" id="KW-0460">Magnesium</keyword>
<dbReference type="GO" id="GO:0016853">
    <property type="term" value="F:isomerase activity"/>
    <property type="evidence" value="ECO:0007669"/>
    <property type="project" value="UniProtKB-KW"/>
</dbReference>
<evidence type="ECO:0000256" key="5">
    <source>
        <dbReference type="ARBA" id="ARBA00023002"/>
    </source>
</evidence>
<feature type="binding site" evidence="9">
    <location>
        <position position="162"/>
    </location>
    <ligand>
        <name>1-deoxy-D-xylulose 5-phosphate</name>
        <dbReference type="ChEBI" id="CHEBI:57792"/>
    </ligand>
</feature>
<comment type="function">
    <text evidence="9">Catalyzes the NADPH-dependent rearrangement and reduction of 1-deoxy-D-xylulose-5-phosphate (DXP) to 2-C-methyl-D-erythritol 4-phosphate (MEP).</text>
</comment>
<name>A0A4R3JDM9_9PROT</name>
<keyword evidence="3 9" id="KW-0479">Metal-binding</keyword>
<feature type="domain" description="DXP reductoisomerase C-terminal" evidence="12">
    <location>
        <begin position="271"/>
        <end position="387"/>
    </location>
</feature>
<evidence type="ECO:0000259" key="12">
    <source>
        <dbReference type="Pfam" id="PF13288"/>
    </source>
</evidence>
<feature type="binding site" evidence="9">
    <location>
        <position position="231"/>
    </location>
    <ligand>
        <name>Mn(2+)</name>
        <dbReference type="ChEBI" id="CHEBI:29035"/>
    </ligand>
</feature>
<sequence>MAIAQSQPAVLRHPQSVTILGATGSVGCNTVDVVERNPEKFTVTALCAKRNVSLLADQARRLRPELCVVADESMFAALKTALAGTGIEVAAGAQAVIDAARLPSDIVVAAIVGTAGLRPTLAAARRGAVVALANKECLVSAGELMMAEVRAHGATLLPVDSEHSAIFQVFDFDRVDGVEKVTLTASGGPFRTWDIARMAAVTPEQACAHPNWDMGAKISIDSATMMNKGLELIEAYHLFPVGHQRLETLVHPQSVIHSMVSYVDGSVLAQLGAPDMRTPIAYALSWPQRMHAPSARLSLSEIGQLTFEAPDIARFPALRLAGESLRFGGGAPTVLNGANEVAVTAFLERKIGFLDIAGIVEQTLQLLPGAPVDSLENVMALDGEARRVARLEVDRVAAARP</sequence>
<dbReference type="InterPro" id="IPR013512">
    <property type="entry name" value="DXP_reductoisomerase_N"/>
</dbReference>
<dbReference type="HAMAP" id="MF_00183">
    <property type="entry name" value="DXP_reductoisom"/>
    <property type="match status" value="1"/>
</dbReference>
<proteinExistence type="inferred from homology"/>
<dbReference type="RefSeq" id="WP_207893097.1">
    <property type="nucleotide sequence ID" value="NZ_CP119676.1"/>
</dbReference>
<dbReference type="EMBL" id="SLZW01000002">
    <property type="protein sequence ID" value="TCS64159.1"/>
    <property type="molecule type" value="Genomic_DNA"/>
</dbReference>
<feature type="binding site" evidence="9">
    <location>
        <position position="135"/>
    </location>
    <ligand>
        <name>1-deoxy-D-xylulose 5-phosphate</name>
        <dbReference type="ChEBI" id="CHEBI:57792"/>
    </ligand>
</feature>
<feature type="binding site" evidence="9">
    <location>
        <position position="160"/>
    </location>
    <ligand>
        <name>Mn(2+)</name>
        <dbReference type="ChEBI" id="CHEBI:29035"/>
    </ligand>
</feature>